<feature type="compositionally biased region" description="Basic residues" evidence="1">
    <location>
        <begin position="108"/>
        <end position="119"/>
    </location>
</feature>
<feature type="compositionally biased region" description="Basic residues" evidence="1">
    <location>
        <begin position="401"/>
        <end position="414"/>
    </location>
</feature>
<comment type="caution">
    <text evidence="2">The sequence shown here is derived from an EMBL/GenBank/DDBJ whole genome shotgun (WGS) entry which is preliminary data.</text>
</comment>
<feature type="compositionally biased region" description="Basic residues" evidence="1">
    <location>
        <begin position="61"/>
        <end position="72"/>
    </location>
</feature>
<evidence type="ECO:0000313" key="3">
    <source>
        <dbReference type="Proteomes" id="UP000217199"/>
    </source>
</evidence>
<sequence length="543" mass="59527">MEPVEDEQKKERMDIAASREKRINRVKAKQRDRGGIFKPAETNPLIDILLARDVSGLSPRKAQKKRPRRSSPRKSEVKAQGRRKSKVNEDSLAVTTLAQERSDPPKVSKPKATPKKRQSKASEDANISKEAGPSKPKEALTDTDRVLKGKRKSLAPTALKRQREIPEVSDEKERAKATKNNIEPPAKRSKKDPTLTKVHITPKPQPTTTAPDSGTELGGLDASSTRKGKEPEATVTADPEPESASASLRLRAKARSGDKAKLAKGKGSAKRTERSKKDSGKGKRSKTSSPGPEPSLEPEQEDNYRTKSSKPSLETVTEESEEKEEAESQSKKASGSKNVNDIKAPKEVHASDKDEGTQKKRKRAHDEDPGDHELKDSKPTKRTGAKKARAVQDKDEETSRQTKKTTGKPRKKKTDKSSPHPESPPEPLQETEPEKKPPRKRKPATSKNVTTASSTSKKKKNAELTISASSNKTSSTIISGRKLEYKAPKSGPKPSIKWPAPPIVTENMALLSSRTPTKSTNFALLRSPLKATADSDDEIDCLS</sequence>
<feature type="compositionally biased region" description="Basic and acidic residues" evidence="1">
    <location>
        <begin position="1"/>
        <end position="35"/>
    </location>
</feature>
<name>A0A286U878_9AGAM</name>
<dbReference type="AlphaFoldDB" id="A0A286U878"/>
<feature type="compositionally biased region" description="Basic and acidic residues" evidence="1">
    <location>
        <begin position="270"/>
        <end position="281"/>
    </location>
</feature>
<evidence type="ECO:0000256" key="1">
    <source>
        <dbReference type="SAM" id="MobiDB-lite"/>
    </source>
</evidence>
<dbReference type="STRING" id="2282107.A0A286U878"/>
<proteinExistence type="predicted"/>
<feature type="compositionally biased region" description="Low complexity" evidence="1">
    <location>
        <begin position="445"/>
        <end position="455"/>
    </location>
</feature>
<protein>
    <submittedName>
        <fullName evidence="2">Uncharacterized protein</fullName>
    </submittedName>
</protein>
<dbReference type="InParanoid" id="A0A286U878"/>
<dbReference type="Proteomes" id="UP000217199">
    <property type="component" value="Unassembled WGS sequence"/>
</dbReference>
<feature type="compositionally biased region" description="Acidic residues" evidence="1">
    <location>
        <begin position="316"/>
        <end position="327"/>
    </location>
</feature>
<feature type="compositionally biased region" description="Basic and acidic residues" evidence="1">
    <location>
        <begin position="343"/>
        <end position="379"/>
    </location>
</feature>
<feature type="compositionally biased region" description="Basic and acidic residues" evidence="1">
    <location>
        <begin position="135"/>
        <end position="147"/>
    </location>
</feature>
<evidence type="ECO:0000313" key="2">
    <source>
        <dbReference type="EMBL" id="PAV15768.1"/>
    </source>
</evidence>
<reference evidence="2 3" key="1">
    <citation type="journal article" date="2017" name="Mol. Ecol.">
        <title>Comparative and population genomic landscape of Phellinus noxius: A hypervariable fungus causing root rot in trees.</title>
        <authorList>
            <person name="Chung C.L."/>
            <person name="Lee T.J."/>
            <person name="Akiba M."/>
            <person name="Lee H.H."/>
            <person name="Kuo T.H."/>
            <person name="Liu D."/>
            <person name="Ke H.M."/>
            <person name="Yokoi T."/>
            <person name="Roa M.B."/>
            <person name="Lu M.J."/>
            <person name="Chang Y.Y."/>
            <person name="Ann P.J."/>
            <person name="Tsai J.N."/>
            <person name="Chen C.Y."/>
            <person name="Tzean S.S."/>
            <person name="Ota Y."/>
            <person name="Hattori T."/>
            <person name="Sahashi N."/>
            <person name="Liou R.F."/>
            <person name="Kikuchi T."/>
            <person name="Tsai I.J."/>
        </authorList>
    </citation>
    <scope>NUCLEOTIDE SEQUENCE [LARGE SCALE GENOMIC DNA]</scope>
    <source>
        <strain evidence="2 3">FFPRI411160</strain>
    </source>
</reference>
<feature type="compositionally biased region" description="Basic and acidic residues" evidence="1">
    <location>
        <begin position="161"/>
        <end position="176"/>
    </location>
</feature>
<feature type="compositionally biased region" description="Polar residues" evidence="1">
    <location>
        <begin position="464"/>
        <end position="478"/>
    </location>
</feature>
<dbReference type="EMBL" id="NBII01000009">
    <property type="protein sequence ID" value="PAV15768.1"/>
    <property type="molecule type" value="Genomic_DNA"/>
</dbReference>
<gene>
    <name evidence="2" type="ORF">PNOK_0862600</name>
</gene>
<feature type="compositionally biased region" description="Basic and acidic residues" evidence="1">
    <location>
        <begin position="390"/>
        <end position="400"/>
    </location>
</feature>
<feature type="compositionally biased region" description="Basic residues" evidence="1">
    <location>
        <begin position="380"/>
        <end position="389"/>
    </location>
</feature>
<dbReference type="OrthoDB" id="3047765at2759"/>
<accession>A0A286U878</accession>
<feature type="region of interest" description="Disordered" evidence="1">
    <location>
        <begin position="1"/>
        <end position="500"/>
    </location>
</feature>
<keyword evidence="3" id="KW-1185">Reference proteome</keyword>
<organism evidence="2 3">
    <name type="scientific">Pyrrhoderma noxium</name>
    <dbReference type="NCBI Taxonomy" id="2282107"/>
    <lineage>
        <taxon>Eukaryota</taxon>
        <taxon>Fungi</taxon>
        <taxon>Dikarya</taxon>
        <taxon>Basidiomycota</taxon>
        <taxon>Agaricomycotina</taxon>
        <taxon>Agaricomycetes</taxon>
        <taxon>Hymenochaetales</taxon>
        <taxon>Hymenochaetaceae</taxon>
        <taxon>Pyrrhoderma</taxon>
    </lineage>
</organism>